<evidence type="ECO:0000256" key="2">
    <source>
        <dbReference type="ARBA" id="ARBA00022692"/>
    </source>
</evidence>
<dbReference type="PANTHER" id="PTHR11132">
    <property type="entry name" value="SOLUTE CARRIER FAMILY 35"/>
    <property type="match status" value="1"/>
</dbReference>
<evidence type="ECO:0000256" key="1">
    <source>
        <dbReference type="ARBA" id="ARBA00004141"/>
    </source>
</evidence>
<organism evidence="7 8">
    <name type="scientific">Phycomyces blakesleeanus</name>
    <dbReference type="NCBI Taxonomy" id="4837"/>
    <lineage>
        <taxon>Eukaryota</taxon>
        <taxon>Fungi</taxon>
        <taxon>Fungi incertae sedis</taxon>
        <taxon>Mucoromycota</taxon>
        <taxon>Mucoromycotina</taxon>
        <taxon>Mucoromycetes</taxon>
        <taxon>Mucorales</taxon>
        <taxon>Phycomycetaceae</taxon>
        <taxon>Phycomyces</taxon>
    </lineage>
</organism>
<evidence type="ECO:0000256" key="3">
    <source>
        <dbReference type="ARBA" id="ARBA00022989"/>
    </source>
</evidence>
<accession>A0ABR3BE69</accession>
<feature type="transmembrane region" description="Helical" evidence="5">
    <location>
        <begin position="28"/>
        <end position="47"/>
    </location>
</feature>
<dbReference type="InterPro" id="IPR050186">
    <property type="entry name" value="TPT_transporter"/>
</dbReference>
<evidence type="ECO:0000256" key="4">
    <source>
        <dbReference type="ARBA" id="ARBA00023136"/>
    </source>
</evidence>
<sequence length="320" mass="36004">MTRKRQDDLPWPASTRSNKWLGQKDPTLVITVVIATTLIATLINKWLTTSTEYKFPFPYFVIFFQVCVGWMGMMVWRLLGSILPVWARAPLFWNTNLRSLVPLACLHTTVLYFSPIFLQHVQITNYAFVRSLSIPATLAILSLYGTPVPRQTTKISALHTLGFLVGILDDLHFSLEGVFFGVIWAILLALYGVWIKQRLPSVGNDVSRLLFSLTVIAIVPCGLVVFLSGELAHIGSVYFLSHPGFWLQLIITTITGFSVNIAMLLLIKYTSPLTHCITVTSKNCIQPILFSLLFHNPLSTMSIFGIFISLIGSYYYTSYI</sequence>
<feature type="transmembrane region" description="Helical" evidence="5">
    <location>
        <begin position="59"/>
        <end position="79"/>
    </location>
</feature>
<reference evidence="7 8" key="1">
    <citation type="submission" date="2024-04" db="EMBL/GenBank/DDBJ databases">
        <title>Symmetric and asymmetric DNA N6-adenine methylation regulates different biological responses in Mucorales.</title>
        <authorList>
            <consortium name="Lawrence Berkeley National Laboratory"/>
            <person name="Lax C."/>
            <person name="Mondo S.J."/>
            <person name="Osorio-Concepcion M."/>
            <person name="Muszewska A."/>
            <person name="Corrochano-Luque M."/>
            <person name="Gutierrez G."/>
            <person name="Riley R."/>
            <person name="Lipzen A."/>
            <person name="Guo J."/>
            <person name="Hundley H."/>
            <person name="Amirebrahimi M."/>
            <person name="Ng V."/>
            <person name="Lorenzo-Gutierrez D."/>
            <person name="Binder U."/>
            <person name="Yang J."/>
            <person name="Song Y."/>
            <person name="Canovas D."/>
            <person name="Navarro E."/>
            <person name="Freitag M."/>
            <person name="Gabaldon T."/>
            <person name="Grigoriev I.V."/>
            <person name="Corrochano L.M."/>
            <person name="Nicolas F.E."/>
            <person name="Garre V."/>
        </authorList>
    </citation>
    <scope>NUCLEOTIDE SEQUENCE [LARGE SCALE GENOMIC DNA]</scope>
    <source>
        <strain evidence="7 8">L51</strain>
    </source>
</reference>
<name>A0ABR3BE69_PHYBL</name>
<feature type="domain" description="Sugar phosphate transporter" evidence="6">
    <location>
        <begin position="40"/>
        <end position="316"/>
    </location>
</feature>
<proteinExistence type="predicted"/>
<feature type="transmembrane region" description="Helical" evidence="5">
    <location>
        <begin position="173"/>
        <end position="194"/>
    </location>
</feature>
<dbReference type="Proteomes" id="UP001448207">
    <property type="component" value="Unassembled WGS sequence"/>
</dbReference>
<dbReference type="EMBL" id="JBCLYO010000002">
    <property type="protein sequence ID" value="KAL0093054.1"/>
    <property type="molecule type" value="Genomic_DNA"/>
</dbReference>
<feature type="transmembrane region" description="Helical" evidence="5">
    <location>
        <begin position="206"/>
        <end position="226"/>
    </location>
</feature>
<comment type="subcellular location">
    <subcellularLocation>
        <location evidence="1">Membrane</location>
        <topology evidence="1">Multi-pass membrane protein</topology>
    </subcellularLocation>
</comment>
<comment type="caution">
    <text evidence="7">The sequence shown here is derived from an EMBL/GenBank/DDBJ whole genome shotgun (WGS) entry which is preliminary data.</text>
</comment>
<keyword evidence="3 5" id="KW-1133">Transmembrane helix</keyword>
<evidence type="ECO:0000313" key="7">
    <source>
        <dbReference type="EMBL" id="KAL0093054.1"/>
    </source>
</evidence>
<keyword evidence="2 5" id="KW-0812">Transmembrane</keyword>
<keyword evidence="4 5" id="KW-0472">Membrane</keyword>
<evidence type="ECO:0000313" key="8">
    <source>
        <dbReference type="Proteomes" id="UP001448207"/>
    </source>
</evidence>
<dbReference type="InterPro" id="IPR004853">
    <property type="entry name" value="Sugar_P_trans_dom"/>
</dbReference>
<evidence type="ECO:0000259" key="6">
    <source>
        <dbReference type="Pfam" id="PF03151"/>
    </source>
</evidence>
<feature type="transmembrane region" description="Helical" evidence="5">
    <location>
        <begin position="99"/>
        <end position="118"/>
    </location>
</feature>
<feature type="transmembrane region" description="Helical" evidence="5">
    <location>
        <begin position="246"/>
        <end position="267"/>
    </location>
</feature>
<dbReference type="Pfam" id="PF03151">
    <property type="entry name" value="TPT"/>
    <property type="match status" value="1"/>
</dbReference>
<feature type="transmembrane region" description="Helical" evidence="5">
    <location>
        <begin position="288"/>
        <end position="316"/>
    </location>
</feature>
<protein>
    <recommendedName>
        <fullName evidence="6">Sugar phosphate transporter domain-containing protein</fullName>
    </recommendedName>
</protein>
<gene>
    <name evidence="7" type="ORF">J3Q64DRAFT_1722727</name>
</gene>
<feature type="transmembrane region" description="Helical" evidence="5">
    <location>
        <begin position="125"/>
        <end position="144"/>
    </location>
</feature>
<keyword evidence="8" id="KW-1185">Reference proteome</keyword>
<evidence type="ECO:0000256" key="5">
    <source>
        <dbReference type="SAM" id="Phobius"/>
    </source>
</evidence>